<organism evidence="2 3">
    <name type="scientific">Rozella allomycis (strain CSF55)</name>
    <dbReference type="NCBI Taxonomy" id="988480"/>
    <lineage>
        <taxon>Eukaryota</taxon>
        <taxon>Fungi</taxon>
        <taxon>Fungi incertae sedis</taxon>
        <taxon>Cryptomycota</taxon>
        <taxon>Cryptomycota incertae sedis</taxon>
        <taxon>Rozella</taxon>
    </lineage>
</organism>
<dbReference type="PANTHER" id="PTHR24111">
    <property type="entry name" value="LEUCINE-RICH REPEAT-CONTAINING PROTEIN 34"/>
    <property type="match status" value="1"/>
</dbReference>
<dbReference type="InterPro" id="IPR032675">
    <property type="entry name" value="LRR_dom_sf"/>
</dbReference>
<sequence>MALEAIELLDSYLALCKESNSEIIPHFKKSMESAITVGEVPVVLTLKGNLREHNFSIKDENFQLLSQPLLKTSFLKTLDLSYNRLTDQAAPILAQMLASNSFKLESLILKMNNMGHVTAKYLSEALLSNDSLKHLNLSNNEIENEGGMFLASMLQVNSTLKKLEIASCGLKTEAILSFYIVLLKNTGISYIDLGDPLRRHSKDDLIVHATKLIHINPRLKHIGISKHSITDTDAEIFSKCLGVTCNLESIDISRNNIMADGCICLSDYLKYNETIKYLDLSHNQILFKGAVAISRYLKWDTNLRQ</sequence>
<dbReference type="HOGENOM" id="CLU_017147_1_0_1"/>
<dbReference type="Pfam" id="PF13516">
    <property type="entry name" value="LRR_6"/>
    <property type="match status" value="4"/>
</dbReference>
<evidence type="ECO:0008006" key="4">
    <source>
        <dbReference type="Google" id="ProtNLM"/>
    </source>
</evidence>
<dbReference type="AlphaFoldDB" id="A0A075B386"/>
<dbReference type="Proteomes" id="UP000030755">
    <property type="component" value="Unassembled WGS sequence"/>
</dbReference>
<dbReference type="OMA" id="VCSWIEN"/>
<gene>
    <name evidence="2" type="ORF">O9G_003690</name>
</gene>
<protein>
    <recommendedName>
        <fullName evidence="4">RNI-like protein</fullName>
    </recommendedName>
</protein>
<evidence type="ECO:0000313" key="3">
    <source>
        <dbReference type="Proteomes" id="UP000030755"/>
    </source>
</evidence>
<dbReference type="SMART" id="SM00368">
    <property type="entry name" value="LRR_RI"/>
    <property type="match status" value="6"/>
</dbReference>
<dbReference type="EMBL" id="KE560841">
    <property type="protein sequence ID" value="EPZ35431.1"/>
    <property type="molecule type" value="Genomic_DNA"/>
</dbReference>
<dbReference type="STRING" id="988480.A0A075B386"/>
<proteinExistence type="predicted"/>
<keyword evidence="1" id="KW-0677">Repeat</keyword>
<dbReference type="Gene3D" id="3.80.10.10">
    <property type="entry name" value="Ribonuclease Inhibitor"/>
    <property type="match status" value="2"/>
</dbReference>
<dbReference type="InterPro" id="IPR052201">
    <property type="entry name" value="LRR-containing_regulator"/>
</dbReference>
<dbReference type="PANTHER" id="PTHR24111:SF0">
    <property type="entry name" value="LEUCINE-RICH REPEAT-CONTAINING PROTEIN"/>
    <property type="match status" value="1"/>
</dbReference>
<evidence type="ECO:0000256" key="1">
    <source>
        <dbReference type="ARBA" id="ARBA00022737"/>
    </source>
</evidence>
<name>A0A075B386_ROZAC</name>
<reference evidence="2 3" key="1">
    <citation type="journal article" date="2013" name="Curr. Biol.">
        <title>Shared signatures of parasitism and phylogenomics unite Cryptomycota and microsporidia.</title>
        <authorList>
            <person name="James T.Y."/>
            <person name="Pelin A."/>
            <person name="Bonen L."/>
            <person name="Ahrendt S."/>
            <person name="Sain D."/>
            <person name="Corradi N."/>
            <person name="Stajich J.E."/>
        </authorList>
    </citation>
    <scope>NUCLEOTIDE SEQUENCE [LARGE SCALE GENOMIC DNA]</scope>
    <source>
        <strain evidence="2 3">CSF55</strain>
    </source>
</reference>
<dbReference type="PROSITE" id="PS51450">
    <property type="entry name" value="LRR"/>
    <property type="match status" value="1"/>
</dbReference>
<dbReference type="SUPFAM" id="SSF52047">
    <property type="entry name" value="RNI-like"/>
    <property type="match status" value="2"/>
</dbReference>
<keyword evidence="3" id="KW-1185">Reference proteome</keyword>
<dbReference type="OrthoDB" id="333024at2759"/>
<accession>A0A075B386</accession>
<evidence type="ECO:0000313" key="2">
    <source>
        <dbReference type="EMBL" id="EPZ35431.1"/>
    </source>
</evidence>
<dbReference type="InterPro" id="IPR001611">
    <property type="entry name" value="Leu-rich_rpt"/>
</dbReference>